<name>A0AAJ6KIP0_9XANT</name>
<dbReference type="RefSeq" id="WP_285957106.1">
    <property type="nucleotide sequence ID" value="NZ_CP127225.1"/>
</dbReference>
<dbReference type="Proteomes" id="UP001228059">
    <property type="component" value="Chromosome"/>
</dbReference>
<reference evidence="1 2" key="1">
    <citation type="submission" date="2023-05" db="EMBL/GenBank/DDBJ databases">
        <title>Complete Genome Resource of Xanthomonas oryzae pv. leersiae Strain YNJC Isolated From Plateau Japonica Rice in Southwest China.</title>
        <authorList>
            <person name="Aa X."/>
            <person name="Mei L."/>
            <person name="Liu P."/>
            <person name="Yang Y."/>
            <person name="Tang C."/>
            <person name="Zhang F."/>
            <person name="Dong C."/>
            <person name="Wang B."/>
            <person name="Chen X."/>
            <person name="Dai L."/>
        </authorList>
    </citation>
    <scope>NUCLEOTIDE SEQUENCE [LARGE SCALE GENOMIC DNA]</scope>
    <source>
        <strain evidence="1 2">YNJC</strain>
    </source>
</reference>
<proteinExistence type="predicted"/>
<evidence type="ECO:0000313" key="2">
    <source>
        <dbReference type="Proteomes" id="UP001228059"/>
    </source>
</evidence>
<dbReference type="AlphaFoldDB" id="A0AAJ6KIP0"/>
<organism evidence="1 2">
    <name type="scientific">Xanthomonas oryzae pv. leersiae</name>
    <dbReference type="NCBI Taxonomy" id="3112258"/>
    <lineage>
        <taxon>Bacteria</taxon>
        <taxon>Pseudomonadati</taxon>
        <taxon>Pseudomonadota</taxon>
        <taxon>Gammaproteobacteria</taxon>
        <taxon>Lysobacterales</taxon>
        <taxon>Lysobacteraceae</taxon>
        <taxon>Xanthomonas</taxon>
    </lineage>
</organism>
<evidence type="ECO:0000313" key="1">
    <source>
        <dbReference type="EMBL" id="WIX07546.1"/>
    </source>
</evidence>
<dbReference type="EMBL" id="CP127225">
    <property type="protein sequence ID" value="WIX07546.1"/>
    <property type="molecule type" value="Genomic_DNA"/>
</dbReference>
<sequence length="52" mass="5910">MLLLHLELFQAPSDHWLAALVVHQLIIDLAAVGKEQFFVAASQVHEQHPHFI</sequence>
<accession>A0AAJ6KIP0</accession>
<protein>
    <submittedName>
        <fullName evidence="1">Uncharacterized protein</fullName>
    </submittedName>
</protein>
<gene>
    <name evidence="1" type="ORF">QN060_05625</name>
</gene>